<evidence type="ECO:0000313" key="3">
    <source>
        <dbReference type="Proteomes" id="UP000321085"/>
    </source>
</evidence>
<feature type="transmembrane region" description="Helical" evidence="1">
    <location>
        <begin position="197"/>
        <end position="221"/>
    </location>
</feature>
<feature type="transmembrane region" description="Helical" evidence="1">
    <location>
        <begin position="20"/>
        <end position="41"/>
    </location>
</feature>
<evidence type="ECO:0000313" key="2">
    <source>
        <dbReference type="EMBL" id="GEO15185.1"/>
    </source>
</evidence>
<evidence type="ECO:0000256" key="1">
    <source>
        <dbReference type="SAM" id="Phobius"/>
    </source>
</evidence>
<feature type="transmembrane region" description="Helical" evidence="1">
    <location>
        <begin position="120"/>
        <end position="142"/>
    </location>
</feature>
<feature type="transmembrane region" description="Helical" evidence="1">
    <location>
        <begin position="48"/>
        <end position="66"/>
    </location>
</feature>
<keyword evidence="1" id="KW-0812">Transmembrane</keyword>
<comment type="caution">
    <text evidence="2">The sequence shown here is derived from an EMBL/GenBank/DDBJ whole genome shotgun (WGS) entry which is preliminary data.</text>
</comment>
<reference evidence="2 3" key="1">
    <citation type="submission" date="2019-07" db="EMBL/GenBank/DDBJ databases">
        <title>Whole genome shotgun sequence of Microvirga aerophila NBRC 106136.</title>
        <authorList>
            <person name="Hosoyama A."/>
            <person name="Uohara A."/>
            <person name="Ohji S."/>
            <person name="Ichikawa N."/>
        </authorList>
    </citation>
    <scope>NUCLEOTIDE SEQUENCE [LARGE SCALE GENOMIC DNA]</scope>
    <source>
        <strain evidence="2 3">NBRC 106136</strain>
    </source>
</reference>
<dbReference type="AlphaFoldDB" id="A0A512BTF1"/>
<dbReference type="EMBL" id="BJYU01000037">
    <property type="protein sequence ID" value="GEO15185.1"/>
    <property type="molecule type" value="Genomic_DNA"/>
</dbReference>
<dbReference type="Pfam" id="PF07077">
    <property type="entry name" value="DUF1345"/>
    <property type="match status" value="1"/>
</dbReference>
<dbReference type="Proteomes" id="UP000321085">
    <property type="component" value="Unassembled WGS sequence"/>
</dbReference>
<organism evidence="2 3">
    <name type="scientific">Microvirga aerophila</name>
    <dbReference type="NCBI Taxonomy" id="670291"/>
    <lineage>
        <taxon>Bacteria</taxon>
        <taxon>Pseudomonadati</taxon>
        <taxon>Pseudomonadota</taxon>
        <taxon>Alphaproteobacteria</taxon>
        <taxon>Hyphomicrobiales</taxon>
        <taxon>Methylobacteriaceae</taxon>
        <taxon>Microvirga</taxon>
    </lineage>
</organism>
<feature type="transmembrane region" description="Helical" evidence="1">
    <location>
        <begin position="86"/>
        <end position="108"/>
    </location>
</feature>
<proteinExistence type="predicted"/>
<sequence length="224" mass="24560">MANSFGANEVIGTRFWAPLRPRLLCAALAAIVVFILAPTTWQTNSRLLVAWDVGVVVYLALAWIMAARSSPSDMRERAALEDEKAVVVLVLTLVASVASLGAIAVELLGVHADPAQQQVFGLSVVAATILCSWFFVHTIYAIHYAHEYYADEGRRRGLQFPDEDKPDYWDFLYFSFTMGAAAQTSDVIIVSKRMRRLALAHTILAFLFNTTILALAVNVGAGLL</sequence>
<name>A0A512BTF1_9HYPH</name>
<accession>A0A512BTF1</accession>
<keyword evidence="1" id="KW-1133">Transmembrane helix</keyword>
<gene>
    <name evidence="2" type="ORF">MAE02_28810</name>
</gene>
<protein>
    <submittedName>
        <fullName evidence="2">Membrane protein</fullName>
    </submittedName>
</protein>
<keyword evidence="3" id="KW-1185">Reference proteome</keyword>
<keyword evidence="1" id="KW-0472">Membrane</keyword>
<dbReference type="InterPro" id="IPR009781">
    <property type="entry name" value="DUF1345"/>
</dbReference>